<dbReference type="AlphaFoldDB" id="A0A975QJN0"/>
<accession>A0A975QJN0</accession>
<dbReference type="KEGG" id="nec:KGD82_18170"/>
<evidence type="ECO:0000313" key="2">
    <source>
        <dbReference type="EMBL" id="QVJ00574.1"/>
    </source>
</evidence>
<feature type="transmembrane region" description="Helical" evidence="1">
    <location>
        <begin position="93"/>
        <end position="114"/>
    </location>
</feature>
<dbReference type="InterPro" id="IPR021218">
    <property type="entry name" value="DUF2784"/>
</dbReference>
<dbReference type="EMBL" id="CP074402">
    <property type="protein sequence ID" value="QVJ00574.1"/>
    <property type="molecule type" value="Genomic_DNA"/>
</dbReference>
<organism evidence="2 3">
    <name type="scientific">Nocardiopsis eucommiae</name>
    <dbReference type="NCBI Taxonomy" id="2831970"/>
    <lineage>
        <taxon>Bacteria</taxon>
        <taxon>Bacillati</taxon>
        <taxon>Actinomycetota</taxon>
        <taxon>Actinomycetes</taxon>
        <taxon>Streptosporangiales</taxon>
        <taxon>Nocardiopsidaceae</taxon>
        <taxon>Nocardiopsis</taxon>
    </lineage>
</organism>
<evidence type="ECO:0000256" key="1">
    <source>
        <dbReference type="SAM" id="Phobius"/>
    </source>
</evidence>
<name>A0A975QJN0_9ACTN</name>
<evidence type="ECO:0000313" key="3">
    <source>
        <dbReference type="Proteomes" id="UP000682416"/>
    </source>
</evidence>
<keyword evidence="1" id="KW-0472">Membrane</keyword>
<sequence>MVYSVIGEGAMVLHLLFLAYVALGGFAAWRWPRMFWPHLACAVYGLGVTVIGWPCPLTHLEDWGRRNAGQAGLPPEGFIAHYLTGVVYPTEHLLTAQLLVALTVTLSWAGALYLHLQRKRPENAA</sequence>
<protein>
    <submittedName>
        <fullName evidence="2">DUF2784 domain-containing protein</fullName>
    </submittedName>
</protein>
<feature type="transmembrane region" description="Helical" evidence="1">
    <location>
        <begin position="36"/>
        <end position="53"/>
    </location>
</feature>
<keyword evidence="1" id="KW-1133">Transmembrane helix</keyword>
<dbReference type="Proteomes" id="UP000682416">
    <property type="component" value="Chromosome"/>
</dbReference>
<gene>
    <name evidence="2" type="ORF">KGD82_18170</name>
</gene>
<reference evidence="2" key="1">
    <citation type="submission" date="2021-05" db="EMBL/GenBank/DDBJ databases">
        <authorList>
            <person name="Kaiqin L."/>
            <person name="Jian G."/>
        </authorList>
    </citation>
    <scope>NUCLEOTIDE SEQUENCE</scope>
    <source>
        <strain evidence="2">HDS5</strain>
    </source>
</reference>
<keyword evidence="3" id="KW-1185">Reference proteome</keyword>
<feature type="transmembrane region" description="Helical" evidence="1">
    <location>
        <begin position="12"/>
        <end position="29"/>
    </location>
</feature>
<keyword evidence="1" id="KW-0812">Transmembrane</keyword>
<dbReference type="Pfam" id="PF10861">
    <property type="entry name" value="DUF2784"/>
    <property type="match status" value="1"/>
</dbReference>
<proteinExistence type="predicted"/>